<keyword evidence="3" id="KW-1185">Reference proteome</keyword>
<dbReference type="InterPro" id="IPR023473">
    <property type="entry name" value="AMMECR1"/>
</dbReference>
<dbReference type="InterPro" id="IPR036071">
    <property type="entry name" value="AMMECR1_dom_sf"/>
</dbReference>
<dbReference type="InterPro" id="IPR027485">
    <property type="entry name" value="AMMECR1_N"/>
</dbReference>
<protein>
    <submittedName>
        <fullName evidence="2">AmmeMemoRadiSam system protein A</fullName>
    </submittedName>
</protein>
<dbReference type="Gene3D" id="3.40.830.10">
    <property type="entry name" value="LigB-like"/>
    <property type="match status" value="1"/>
</dbReference>
<evidence type="ECO:0000259" key="1">
    <source>
        <dbReference type="PROSITE" id="PS51112"/>
    </source>
</evidence>
<sequence length="467" mass="52393">MGKIIGHFIMPHPPIVVSEVGKGEENQALSTVNACSKVADEIQSLEPDTIIVITPHGPLFRDAIAITDGTYISGNFGNFNAPEVQLDLNINAPLSESIVTYAYGMGVPIVSITEEAADNFDIDYELDHGAMVPLYFINKKYTNYKLVHITYGLLSEVELYRFGIAIKEAVNLSNNKTVIIASGDLSHKVTEAAPYGYSPHGKEFDEKVMKHLENGDVLSIFKMDKNMIECAGECGLRSFHILLGTMDRYKIRGELLSYEAPFGIGYGVMRFDTSEGDREDLLQKISEIRKESLKKIRDNEDEYVRLARETLEHYVKTDNLINIPPYVTKEMLKEERGVFVSLKKDGELRGCIGTIFPAYDNIAEEIIHNAVEAGQRDPRFNPVEEEELEDIIYSVDVLMPAEKASRETLDSKKYGVIVRSGSRSGLLLPDLSGVDTVDEQIEIALRKAEIREDEPYSIERFEVVRHS</sequence>
<dbReference type="SUPFAM" id="SSF143447">
    <property type="entry name" value="AMMECR1-like"/>
    <property type="match status" value="1"/>
</dbReference>
<comment type="caution">
    <text evidence="2">The sequence shown here is derived from an EMBL/GenBank/DDBJ whole genome shotgun (WGS) entry which is preliminary data.</text>
</comment>
<dbReference type="InterPro" id="IPR002733">
    <property type="entry name" value="AMMECR1_domain"/>
</dbReference>
<dbReference type="NCBIfam" id="TIGR04336">
    <property type="entry name" value="AmmeMemoSam_B"/>
    <property type="match status" value="1"/>
</dbReference>
<dbReference type="NCBIfam" id="TIGR04335">
    <property type="entry name" value="AmmeMemoSam_A"/>
    <property type="match status" value="1"/>
</dbReference>
<dbReference type="Pfam" id="PF02900">
    <property type="entry name" value="LigB"/>
    <property type="match status" value="1"/>
</dbReference>
<dbReference type="PANTHER" id="PTHR13016">
    <property type="entry name" value="AMMECR1 HOMOLOG"/>
    <property type="match status" value="1"/>
</dbReference>
<evidence type="ECO:0000313" key="3">
    <source>
        <dbReference type="Proteomes" id="UP001281656"/>
    </source>
</evidence>
<organism evidence="2 3">
    <name type="scientific">Clostridium tanneri</name>
    <dbReference type="NCBI Taxonomy" id="3037988"/>
    <lineage>
        <taxon>Bacteria</taxon>
        <taxon>Bacillati</taxon>
        <taxon>Bacillota</taxon>
        <taxon>Clostridia</taxon>
        <taxon>Eubacteriales</taxon>
        <taxon>Clostridiaceae</taxon>
        <taxon>Clostridium</taxon>
    </lineage>
</organism>
<dbReference type="Pfam" id="PF01871">
    <property type="entry name" value="AMMECR1"/>
    <property type="match status" value="1"/>
</dbReference>
<dbReference type="Gene3D" id="3.30.700.20">
    <property type="entry name" value="Hypothetical protein ph0010, domain 1"/>
    <property type="match status" value="1"/>
</dbReference>
<dbReference type="InterPro" id="IPR027623">
    <property type="entry name" value="AmmeMemoSam_A"/>
</dbReference>
<proteinExistence type="predicted"/>
<accession>A0ABU4JVV1</accession>
<gene>
    <name evidence="2" type="primary">amrA</name>
    <name evidence="2" type="ORF">P8V03_14085</name>
</gene>
<dbReference type="CDD" id="cd07951">
    <property type="entry name" value="ED_3B_N_AMMECR1"/>
    <property type="match status" value="1"/>
</dbReference>
<dbReference type="InterPro" id="IPR004183">
    <property type="entry name" value="Xdiol_dOase_suB"/>
</dbReference>
<dbReference type="PANTHER" id="PTHR13016:SF0">
    <property type="entry name" value="AMME SYNDROME CANDIDATE GENE 1 PROTEIN"/>
    <property type="match status" value="1"/>
</dbReference>
<dbReference type="SUPFAM" id="SSF53213">
    <property type="entry name" value="LigB-like"/>
    <property type="match status" value="1"/>
</dbReference>
<dbReference type="Proteomes" id="UP001281656">
    <property type="component" value="Unassembled WGS sequence"/>
</dbReference>
<dbReference type="RefSeq" id="WP_318798648.1">
    <property type="nucleotide sequence ID" value="NZ_JARUJP010000018.1"/>
</dbReference>
<dbReference type="EMBL" id="JARUJP010000018">
    <property type="protein sequence ID" value="MDW8802280.1"/>
    <property type="molecule type" value="Genomic_DNA"/>
</dbReference>
<feature type="domain" description="AMMECR1" evidence="1">
    <location>
        <begin position="298"/>
        <end position="467"/>
    </location>
</feature>
<dbReference type="PROSITE" id="PS51112">
    <property type="entry name" value="AMMECR1"/>
    <property type="match status" value="1"/>
</dbReference>
<reference evidence="2 3" key="1">
    <citation type="submission" date="2023-04" db="EMBL/GenBank/DDBJ databases">
        <title>Clostridium tannerae sp. nov., isolated from the fecal material of an alpaca.</title>
        <authorList>
            <person name="Miller S."/>
            <person name="Hendry M."/>
            <person name="King J."/>
            <person name="Sankaranarayanan K."/>
            <person name="Lawson P.A."/>
        </authorList>
    </citation>
    <scope>NUCLEOTIDE SEQUENCE [LARGE SCALE GENOMIC DNA]</scope>
    <source>
        <strain evidence="2 3">A1-XYC3</strain>
    </source>
</reference>
<name>A0ABU4JVV1_9CLOT</name>
<evidence type="ECO:0000313" key="2">
    <source>
        <dbReference type="EMBL" id="MDW8802280.1"/>
    </source>
</evidence>